<dbReference type="InterPro" id="IPR052698">
    <property type="entry name" value="MoCofactor_Util/Proc"/>
</dbReference>
<evidence type="ECO:0000313" key="1">
    <source>
        <dbReference type="EMBL" id="ARN19559.1"/>
    </source>
</evidence>
<gene>
    <name evidence="1" type="ORF">A4W93_06325</name>
</gene>
<dbReference type="Proteomes" id="UP000193427">
    <property type="component" value="Chromosome"/>
</dbReference>
<sequence>MLKDDAARWVADGRPAVLVSVADAKGSVPRDAGTRMAVSADACLGTVGGGHLEWQAIATAREMLAAGRVVPHTVEQALGPSLGQCCGGVVTLAFAPLDEAALAAWTPQPRFHLQLYGAGHVGRAVARLLATLDVTVDWIDEREDEFPAEAGPAHIRRIAVDAVEAEVAQAPPGAFYLVLTHRHDLDERIAEAILRRGDFAFFGLIGSRTKRQKFIHRFEQRGVSAEAIGRMTCPIGIEGITGKEPEVIAVGVVAQLLRQPPH</sequence>
<dbReference type="PANTHER" id="PTHR30388">
    <property type="entry name" value="ALDEHYDE OXIDOREDUCTASE MOLYBDENUM COFACTOR ASSEMBLY PROTEIN"/>
    <property type="match status" value="1"/>
</dbReference>
<name>A0A1W6L5F6_9BURK</name>
<dbReference type="NCBIfam" id="TIGR02964">
    <property type="entry name" value="xanthine_xdhC"/>
    <property type="match status" value="1"/>
</dbReference>
<dbReference type="Pfam" id="PF13478">
    <property type="entry name" value="XdhC_C"/>
    <property type="match status" value="1"/>
</dbReference>
<organism evidence="1 2">
    <name type="scientific">Piscinibacter gummiphilus</name>
    <dbReference type="NCBI Taxonomy" id="946333"/>
    <lineage>
        <taxon>Bacteria</taxon>
        <taxon>Pseudomonadati</taxon>
        <taxon>Pseudomonadota</taxon>
        <taxon>Betaproteobacteria</taxon>
        <taxon>Burkholderiales</taxon>
        <taxon>Sphaerotilaceae</taxon>
        <taxon>Piscinibacter</taxon>
    </lineage>
</organism>
<dbReference type="AlphaFoldDB" id="A0A1W6L5F6"/>
<dbReference type="KEGG" id="rgu:A4W93_06325"/>
<dbReference type="InterPro" id="IPR027051">
    <property type="entry name" value="XdhC_Rossmann_dom"/>
</dbReference>
<dbReference type="Pfam" id="PF02625">
    <property type="entry name" value="XdhC_CoxI"/>
    <property type="match status" value="1"/>
</dbReference>
<dbReference type="OrthoDB" id="61481at2"/>
<protein>
    <submittedName>
        <fullName evidence="1">Xanthine dehydrogenase accessory protein XdhC</fullName>
    </submittedName>
</protein>
<reference evidence="1 2" key="1">
    <citation type="submission" date="2016-04" db="EMBL/GenBank/DDBJ databases">
        <title>Complete genome sequence of natural rubber-degrading, novel Gram-negative bacterium, Rhizobacter gummiphilus strain NS21.</title>
        <authorList>
            <person name="Tabata M."/>
            <person name="Kasai D."/>
            <person name="Fukuda M."/>
        </authorList>
    </citation>
    <scope>NUCLEOTIDE SEQUENCE [LARGE SCALE GENOMIC DNA]</scope>
    <source>
        <strain evidence="1 2">NS21</strain>
    </source>
</reference>
<dbReference type="InterPro" id="IPR003777">
    <property type="entry name" value="XdhC_CoxI"/>
</dbReference>
<dbReference type="Gene3D" id="3.40.50.720">
    <property type="entry name" value="NAD(P)-binding Rossmann-like Domain"/>
    <property type="match status" value="1"/>
</dbReference>
<accession>A0A1W6L5F6</accession>
<dbReference type="InterPro" id="IPR014308">
    <property type="entry name" value="Xanthine_DH_XdhC"/>
</dbReference>
<dbReference type="RefSeq" id="WP_085749820.1">
    <property type="nucleotide sequence ID" value="NZ_BSPR01000002.1"/>
</dbReference>
<dbReference type="STRING" id="946333.A4W93_06325"/>
<dbReference type="EMBL" id="CP015118">
    <property type="protein sequence ID" value="ARN19559.1"/>
    <property type="molecule type" value="Genomic_DNA"/>
</dbReference>
<keyword evidence="2" id="KW-1185">Reference proteome</keyword>
<proteinExistence type="predicted"/>
<evidence type="ECO:0000313" key="2">
    <source>
        <dbReference type="Proteomes" id="UP000193427"/>
    </source>
</evidence>
<dbReference type="PANTHER" id="PTHR30388:SF6">
    <property type="entry name" value="XANTHINE DEHYDROGENASE SUBUNIT A-RELATED"/>
    <property type="match status" value="1"/>
</dbReference>